<reference evidence="2 3" key="1">
    <citation type="journal article" date="2015" name="Sci. Rep.">
        <title>Unraveling adaptation of Pontibacter korlensis to radiation and infertility in desert through complete genome and comparative transcriptomic analysis.</title>
        <authorList>
            <person name="Dai J."/>
            <person name="Dai W."/>
            <person name="Qiu C."/>
            <person name="Yang Z."/>
            <person name="Zhang Y."/>
            <person name="Zhou M."/>
            <person name="Zhang L."/>
            <person name="Fang C."/>
            <person name="Gao Q."/>
            <person name="Yang Q."/>
            <person name="Li X."/>
            <person name="Wang Z."/>
            <person name="Wang Z."/>
            <person name="Jia Z."/>
            <person name="Chen X."/>
        </authorList>
    </citation>
    <scope>NUCLEOTIDE SEQUENCE [LARGE SCALE GENOMIC DNA]</scope>
    <source>
        <strain evidence="2 3">X14-1T</strain>
    </source>
</reference>
<organism evidence="2 3">
    <name type="scientific">Pontibacter korlensis</name>
    <dbReference type="NCBI Taxonomy" id="400092"/>
    <lineage>
        <taxon>Bacteria</taxon>
        <taxon>Pseudomonadati</taxon>
        <taxon>Bacteroidota</taxon>
        <taxon>Cytophagia</taxon>
        <taxon>Cytophagales</taxon>
        <taxon>Hymenobacteraceae</taxon>
        <taxon>Pontibacter</taxon>
    </lineage>
</organism>
<dbReference type="Pfam" id="PF03572">
    <property type="entry name" value="Peptidase_S41"/>
    <property type="match status" value="1"/>
</dbReference>
<dbReference type="GO" id="GO:0004175">
    <property type="term" value="F:endopeptidase activity"/>
    <property type="evidence" value="ECO:0007669"/>
    <property type="project" value="TreeGrafter"/>
</dbReference>
<sequence>MIKAGSAHNIRGIYPIIADALDQLKDYHSGFYLPEEIEAYKQGYRAMGMIFPTPKFKIIDNKYAYIQLPAFGVIKVEEQREYATSIQEAIKQLGEQKPKGWIIDLRANDGGMFQPMSEGIGPFVEKDKCIGWKDADGKITYWIYKKGRVYENDRLVFDMAVKPNRIKSRRKPVAVLVSRKTAISGEIIATTFIGRRNTMLIGTNTQGVTSANSEHELSDGAYLVLTEGNYIDRNNMEYATPGEGIAPDIRLENLSKDESENDKLYIEKAIKFIDKG</sequence>
<dbReference type="OrthoDB" id="7314861at2"/>
<evidence type="ECO:0000259" key="1">
    <source>
        <dbReference type="SMART" id="SM00245"/>
    </source>
</evidence>
<dbReference type="PANTHER" id="PTHR32060">
    <property type="entry name" value="TAIL-SPECIFIC PROTEASE"/>
    <property type="match status" value="1"/>
</dbReference>
<evidence type="ECO:0000313" key="3">
    <source>
        <dbReference type="Proteomes" id="UP000033109"/>
    </source>
</evidence>
<dbReference type="InterPro" id="IPR005151">
    <property type="entry name" value="Tail-specific_protease"/>
</dbReference>
<dbReference type="Proteomes" id="UP000033109">
    <property type="component" value="Chromosome"/>
</dbReference>
<dbReference type="GO" id="GO:0007165">
    <property type="term" value="P:signal transduction"/>
    <property type="evidence" value="ECO:0007669"/>
    <property type="project" value="TreeGrafter"/>
</dbReference>
<name>A0A0E3UY52_9BACT</name>
<dbReference type="EMBL" id="CP009621">
    <property type="protein sequence ID" value="AKD04832.1"/>
    <property type="molecule type" value="Genomic_DNA"/>
</dbReference>
<accession>A0A0E3UY52</accession>
<protein>
    <recommendedName>
        <fullName evidence="1">Tail specific protease domain-containing protein</fullName>
    </recommendedName>
</protein>
<dbReference type="PANTHER" id="PTHR32060:SF30">
    <property type="entry name" value="CARBOXY-TERMINAL PROCESSING PROTEASE CTPA"/>
    <property type="match status" value="1"/>
</dbReference>
<keyword evidence="3" id="KW-1185">Reference proteome</keyword>
<dbReference type="AlphaFoldDB" id="A0A0E3UY52"/>
<dbReference type="SMART" id="SM00245">
    <property type="entry name" value="TSPc"/>
    <property type="match status" value="1"/>
</dbReference>
<dbReference type="InterPro" id="IPR029045">
    <property type="entry name" value="ClpP/crotonase-like_dom_sf"/>
</dbReference>
<evidence type="ECO:0000313" key="2">
    <source>
        <dbReference type="EMBL" id="AKD04832.1"/>
    </source>
</evidence>
<gene>
    <name evidence="2" type="ORF">PKOR_19155</name>
</gene>
<dbReference type="Gene3D" id="3.90.226.10">
    <property type="entry name" value="2-enoyl-CoA Hydratase, Chain A, domain 1"/>
    <property type="match status" value="1"/>
</dbReference>
<dbReference type="GO" id="GO:0008236">
    <property type="term" value="F:serine-type peptidase activity"/>
    <property type="evidence" value="ECO:0007669"/>
    <property type="project" value="InterPro"/>
</dbReference>
<proteinExistence type="predicted"/>
<dbReference type="RefSeq" id="WP_046312818.1">
    <property type="nucleotide sequence ID" value="NZ_CBCSCY010000098.1"/>
</dbReference>
<dbReference type="KEGG" id="pko:PKOR_19155"/>
<dbReference type="STRING" id="400092.PKOR_19155"/>
<dbReference type="HOGENOM" id="CLU_071253_0_0_10"/>
<dbReference type="GO" id="GO:0030288">
    <property type="term" value="C:outer membrane-bounded periplasmic space"/>
    <property type="evidence" value="ECO:0007669"/>
    <property type="project" value="TreeGrafter"/>
</dbReference>
<feature type="domain" description="Tail specific protease" evidence="1">
    <location>
        <begin position="33"/>
        <end position="252"/>
    </location>
</feature>
<dbReference type="GO" id="GO:0006508">
    <property type="term" value="P:proteolysis"/>
    <property type="evidence" value="ECO:0007669"/>
    <property type="project" value="InterPro"/>
</dbReference>
<dbReference type="PATRIC" id="fig|400092.3.peg.4189"/>
<dbReference type="SUPFAM" id="SSF52096">
    <property type="entry name" value="ClpP/crotonase"/>
    <property type="match status" value="1"/>
</dbReference>